<keyword evidence="4 9" id="KW-0812">Transmembrane</keyword>
<comment type="caution">
    <text evidence="12">The sequence shown here is derived from an EMBL/GenBank/DDBJ whole genome shotgun (WGS) entry which is preliminary data.</text>
</comment>
<dbReference type="SUPFAM" id="SSF82199">
    <property type="entry name" value="SET domain"/>
    <property type="match status" value="1"/>
</dbReference>
<comment type="subcellular location">
    <subcellularLocation>
        <location evidence="1">Mitochondrion membrane</location>
        <topology evidence="1">Multi-pass membrane protein</topology>
    </subcellularLocation>
</comment>
<accession>A0AAW1QWP0</accession>
<name>A0AAW1QWP0_9CHLO</name>
<evidence type="ECO:0000256" key="2">
    <source>
        <dbReference type="ARBA" id="ARBA00006375"/>
    </source>
</evidence>
<dbReference type="AlphaFoldDB" id="A0AAW1QWP0"/>
<evidence type="ECO:0000256" key="8">
    <source>
        <dbReference type="ARBA" id="ARBA00023136"/>
    </source>
</evidence>
<dbReference type="InterPro" id="IPR046341">
    <property type="entry name" value="SET_dom_sf"/>
</dbReference>
<evidence type="ECO:0000256" key="7">
    <source>
        <dbReference type="ARBA" id="ARBA00023128"/>
    </source>
</evidence>
<feature type="repeat" description="Solcar" evidence="9">
    <location>
        <begin position="628"/>
        <end position="715"/>
    </location>
</feature>
<keyword evidence="13" id="KW-1185">Reference proteome</keyword>
<dbReference type="PANTHER" id="PTHR45624:SF12">
    <property type="entry name" value="MITOCHONDRIAL ORNITHINE TRANSPORTER 1"/>
    <property type="match status" value="1"/>
</dbReference>
<keyword evidence="3" id="KW-0813">Transport</keyword>
<feature type="domain" description="SET" evidence="11">
    <location>
        <begin position="25"/>
        <end position="256"/>
    </location>
</feature>
<dbReference type="PANTHER" id="PTHR45624">
    <property type="entry name" value="MITOCHONDRIAL BASIC AMINO ACIDS TRANSPORTER-RELATED"/>
    <property type="match status" value="1"/>
</dbReference>
<keyword evidence="6 10" id="KW-1133">Transmembrane helix</keyword>
<proteinExistence type="inferred from homology"/>
<evidence type="ECO:0000313" key="13">
    <source>
        <dbReference type="Proteomes" id="UP001445335"/>
    </source>
</evidence>
<evidence type="ECO:0000256" key="4">
    <source>
        <dbReference type="ARBA" id="ARBA00022692"/>
    </source>
</evidence>
<dbReference type="Pfam" id="PF00153">
    <property type="entry name" value="Mito_carr"/>
    <property type="match status" value="3"/>
</dbReference>
<evidence type="ECO:0000259" key="11">
    <source>
        <dbReference type="PROSITE" id="PS50280"/>
    </source>
</evidence>
<dbReference type="InterPro" id="IPR050567">
    <property type="entry name" value="Mitochondrial_Carrier"/>
</dbReference>
<gene>
    <name evidence="12" type="ORF">WJX81_008678</name>
</gene>
<dbReference type="InterPro" id="IPR001214">
    <property type="entry name" value="SET_dom"/>
</dbReference>
<dbReference type="CDD" id="cd10527">
    <property type="entry name" value="SET_LSMT"/>
    <property type="match status" value="1"/>
</dbReference>
<dbReference type="GO" id="GO:0000064">
    <property type="term" value="F:L-ornithine transmembrane transporter activity"/>
    <property type="evidence" value="ECO:0007669"/>
    <property type="project" value="TreeGrafter"/>
</dbReference>
<feature type="transmembrane region" description="Helical" evidence="10">
    <location>
        <begin position="623"/>
        <end position="648"/>
    </location>
</feature>
<protein>
    <recommendedName>
        <fullName evidence="11">SET domain-containing protein</fullName>
    </recommendedName>
</protein>
<evidence type="ECO:0000256" key="1">
    <source>
        <dbReference type="ARBA" id="ARBA00004225"/>
    </source>
</evidence>
<dbReference type="EMBL" id="JALJOU010000069">
    <property type="protein sequence ID" value="KAK9825934.1"/>
    <property type="molecule type" value="Genomic_DNA"/>
</dbReference>
<dbReference type="InterPro" id="IPR018108">
    <property type="entry name" value="MCP_transmembrane"/>
</dbReference>
<dbReference type="Gene3D" id="1.50.40.10">
    <property type="entry name" value="Mitochondrial carrier domain"/>
    <property type="match status" value="1"/>
</dbReference>
<dbReference type="PROSITE" id="PS50920">
    <property type="entry name" value="SOLCAR"/>
    <property type="match status" value="3"/>
</dbReference>
<reference evidence="12 13" key="1">
    <citation type="journal article" date="2024" name="Nat. Commun.">
        <title>Phylogenomics reveals the evolutionary origins of lichenization in chlorophyte algae.</title>
        <authorList>
            <person name="Puginier C."/>
            <person name="Libourel C."/>
            <person name="Otte J."/>
            <person name="Skaloud P."/>
            <person name="Haon M."/>
            <person name="Grisel S."/>
            <person name="Petersen M."/>
            <person name="Berrin J.G."/>
            <person name="Delaux P.M."/>
            <person name="Dal Grande F."/>
            <person name="Keller J."/>
        </authorList>
    </citation>
    <scope>NUCLEOTIDE SEQUENCE [LARGE SCALE GENOMIC DNA]</scope>
    <source>
        <strain evidence="12 13">SAG 245.80</strain>
    </source>
</reference>
<dbReference type="GO" id="GO:1990575">
    <property type="term" value="P:mitochondrial L-ornithine transmembrane transport"/>
    <property type="evidence" value="ECO:0007669"/>
    <property type="project" value="TreeGrafter"/>
</dbReference>
<dbReference type="Proteomes" id="UP001445335">
    <property type="component" value="Unassembled WGS sequence"/>
</dbReference>
<evidence type="ECO:0000256" key="10">
    <source>
        <dbReference type="SAM" id="Phobius"/>
    </source>
</evidence>
<comment type="similarity">
    <text evidence="2">Belongs to the mitochondrial carrier (TC 2.A.29) family.</text>
</comment>
<keyword evidence="7" id="KW-0496">Mitochondrion</keyword>
<dbReference type="GO" id="GO:0031966">
    <property type="term" value="C:mitochondrial membrane"/>
    <property type="evidence" value="ECO:0007669"/>
    <property type="project" value="UniProtKB-SubCell"/>
</dbReference>
<dbReference type="InterPro" id="IPR023395">
    <property type="entry name" value="MCP_dom_sf"/>
</dbReference>
<dbReference type="SUPFAM" id="SSF103506">
    <property type="entry name" value="Mitochondrial carrier"/>
    <property type="match status" value="1"/>
</dbReference>
<keyword evidence="5" id="KW-0677">Repeat</keyword>
<dbReference type="PROSITE" id="PS50280">
    <property type="entry name" value="SET"/>
    <property type="match status" value="1"/>
</dbReference>
<feature type="repeat" description="Solcar" evidence="9">
    <location>
        <begin position="514"/>
        <end position="609"/>
    </location>
</feature>
<evidence type="ECO:0000256" key="9">
    <source>
        <dbReference type="PROSITE-ProRule" id="PRU00282"/>
    </source>
</evidence>
<feature type="repeat" description="Solcar" evidence="9">
    <location>
        <begin position="421"/>
        <end position="506"/>
    </location>
</feature>
<organism evidence="12 13">
    <name type="scientific">Elliptochloris bilobata</name>
    <dbReference type="NCBI Taxonomy" id="381761"/>
    <lineage>
        <taxon>Eukaryota</taxon>
        <taxon>Viridiplantae</taxon>
        <taxon>Chlorophyta</taxon>
        <taxon>core chlorophytes</taxon>
        <taxon>Trebouxiophyceae</taxon>
        <taxon>Trebouxiophyceae incertae sedis</taxon>
        <taxon>Elliptochloris clade</taxon>
        <taxon>Elliptochloris</taxon>
    </lineage>
</organism>
<evidence type="ECO:0000256" key="3">
    <source>
        <dbReference type="ARBA" id="ARBA00022448"/>
    </source>
</evidence>
<dbReference type="Gene3D" id="3.90.1410.10">
    <property type="entry name" value="set domain protein methyltransferase, domain 1"/>
    <property type="match status" value="1"/>
</dbReference>
<sequence>MVDSDSAADLLPALVLDLGATPRILSIEVAACEQGGGRQLQASDNIEPGEVLLSVPFPAVFLDQGDEASAELPWSARMAIQLLQERHYCKTEQACERKGGPWLCAWVAALPERVPLPMVTFADEDLAACGDADTVREARAIRASLGASFETQRERLAAWGCGRDDFDWAACVVHSRCFAMDISGRSVHLAVPGVDMCNHAAEPTACVRVVHSPEAVQGHAALEEVCEPTPAQPSRFELVAGSAGIRRGEEVTISYGDWPADVFYLIFGFLPPPSRHDSAVLFADLRELVVFYDCLQDGGGEPGLVNPDSEGPVGLWPPAVERAVALDEALGPGDWRRLLVLGGGFEMRAVDAARSLLAIHQHLTPRGRPLAAGEFLALRAGALLASLPDEAADAALLTGGVGPDLELSLRRPLLDMPAQPTDWRIDYAAGAIAGSANVLSGYAFDTVKVRLQNSPVDTYRSAWHCFTRIVRYEGVQGLYRGVAAPLVGGALETGISYSVYTHMLQRLNADLRSPDLGAVVISAATAGFVLSSFLSPFELIKCRMQVGRQGPGEGKGAGFKGYSSTLACLRHLVKTEGVLGLTRGVGATMARETPGNAIFFLSYEALRRVVPGRPASSCKRRGALALLGDAASSIVCGGFAGIIMWSAILPLDVAKTRRQTAGPGSRYDVSAARNLALLWAEGGRRALYAGLTPTLLRAFPANAAQWLAWEAAIRTLRDKPTR</sequence>
<keyword evidence="8 9" id="KW-0472">Membrane</keyword>
<evidence type="ECO:0000313" key="12">
    <source>
        <dbReference type="EMBL" id="KAK9825934.1"/>
    </source>
</evidence>
<evidence type="ECO:0000256" key="6">
    <source>
        <dbReference type="ARBA" id="ARBA00022989"/>
    </source>
</evidence>
<evidence type="ECO:0000256" key="5">
    <source>
        <dbReference type="ARBA" id="ARBA00022737"/>
    </source>
</evidence>